<evidence type="ECO:0000256" key="1">
    <source>
        <dbReference type="SAM" id="Phobius"/>
    </source>
</evidence>
<dbReference type="GeneID" id="87805807"/>
<keyword evidence="1" id="KW-0812">Transmembrane</keyword>
<gene>
    <name evidence="2" type="ORF">LOC62_02G002560</name>
</gene>
<dbReference type="EMBL" id="CP086715">
    <property type="protein sequence ID" value="WOO79020.1"/>
    <property type="molecule type" value="Genomic_DNA"/>
</dbReference>
<feature type="transmembrane region" description="Helical" evidence="1">
    <location>
        <begin position="26"/>
        <end position="45"/>
    </location>
</feature>
<protein>
    <submittedName>
        <fullName evidence="2">Uncharacterized protein</fullName>
    </submittedName>
</protein>
<keyword evidence="1" id="KW-0472">Membrane</keyword>
<dbReference type="Proteomes" id="UP000827549">
    <property type="component" value="Chromosome 2"/>
</dbReference>
<keyword evidence="3" id="KW-1185">Reference proteome</keyword>
<dbReference type="AlphaFoldDB" id="A0AAF1BIQ8"/>
<sequence>MSANDKLQSQRDDPPSPIVGENLARIVLSLIFPVLSAIGLGLSFLPSPYENKSPNLAFGPVNFAGHSNWVFRDDVAAAQVVLSSGHSSTEPARFITAFPHGNTGTLAYFRPVNNPLGVTLASGSLSSVSGEHGQVGITGVLEASGDFDFGVTILGSVRAVRDYVEGGGVLHPEFEHSVAERNDSSVTFRRSWLHGDVVQYLRFDAEANAAIRLSTSWPPVVGVTRLQSARNATLRFTTTFNFTSSTAPRGLSPAELFVKSDASTPAVLASVLKAIKYKAHDVTQQLVFLSYSDLFLAGGWRFLTYFGRDTLITLKLLLPVLSPEATEGILAAVIQRIGPNGEICHEETVGDYASFLNIRNGKPELGTTPVYDYAMVDTDFLLLPVLADYFLTSAGKARKAAFLARKSTLVPGSFEELVRRNAKRVLNLTASFPHDHSVDNLIPIRAYPVGNWRDSHAGLGWGHYPFDLNCPLFLAAPLAIGDVLPDLYQQNTRRPSQSNGCDLFQVTVTPEAAEASLAQYIERANLPSSLLYGAGSLNSTGTPSAGWSAPNQTIGGDGTSTIYALSIVDADDRSTVNVLNSDIAYTLAYDTVSSPTELRATVEALQPYPRGLLTNVGMVVASAAYDTNATRTKEFSNLAYHGAVAWSWQQALMAAGLSKQLSKCGLSNNTETALPPPPLELDQLPPAWCNDTQLVESLQQAQTRLWDSIAGSESVLYTEVWSPVFNAAKGKFDIGDLGAISPDGTEGDAFQLWSYAFLGLVDPRTSRPVAASFVRPSSTL</sequence>
<dbReference type="RefSeq" id="XP_062625052.1">
    <property type="nucleotide sequence ID" value="XM_062769068.1"/>
</dbReference>
<evidence type="ECO:0000313" key="3">
    <source>
        <dbReference type="Proteomes" id="UP000827549"/>
    </source>
</evidence>
<keyword evidence="1" id="KW-1133">Transmembrane helix</keyword>
<reference evidence="2" key="1">
    <citation type="submission" date="2023-10" db="EMBL/GenBank/DDBJ databases">
        <authorList>
            <person name="Noh H."/>
        </authorList>
    </citation>
    <scope>NUCLEOTIDE SEQUENCE</scope>
    <source>
        <strain evidence="2">DUCC4014</strain>
    </source>
</reference>
<evidence type="ECO:0000313" key="2">
    <source>
        <dbReference type="EMBL" id="WOO79020.1"/>
    </source>
</evidence>
<name>A0AAF1BIQ8_9TREE</name>
<organism evidence="2 3">
    <name type="scientific">Vanrija pseudolonga</name>
    <dbReference type="NCBI Taxonomy" id="143232"/>
    <lineage>
        <taxon>Eukaryota</taxon>
        <taxon>Fungi</taxon>
        <taxon>Dikarya</taxon>
        <taxon>Basidiomycota</taxon>
        <taxon>Agaricomycotina</taxon>
        <taxon>Tremellomycetes</taxon>
        <taxon>Trichosporonales</taxon>
        <taxon>Trichosporonaceae</taxon>
        <taxon>Vanrija</taxon>
    </lineage>
</organism>
<proteinExistence type="predicted"/>
<accession>A0AAF1BIQ8</accession>